<reference evidence="1 2" key="1">
    <citation type="submission" date="2019-07" db="EMBL/GenBank/DDBJ databases">
        <title>Genomic Encyclopedia of Type Strains, Phase I: the one thousand microbial genomes (KMG-I) project.</title>
        <authorList>
            <person name="Kyrpides N."/>
        </authorList>
    </citation>
    <scope>NUCLEOTIDE SEQUENCE [LARGE SCALE GENOMIC DNA]</scope>
    <source>
        <strain evidence="1 2">DSM 13558</strain>
    </source>
</reference>
<gene>
    <name evidence="1" type="ORF">LY60_01889</name>
</gene>
<keyword evidence="2" id="KW-1185">Reference proteome</keyword>
<dbReference type="RefSeq" id="WP_019229373.1">
    <property type="nucleotide sequence ID" value="NZ_DAMBUX010000011.1"/>
</dbReference>
<dbReference type="Proteomes" id="UP000315343">
    <property type="component" value="Unassembled WGS sequence"/>
</dbReference>
<dbReference type="OrthoDB" id="1551162at2"/>
<evidence type="ECO:0000313" key="1">
    <source>
        <dbReference type="EMBL" id="TWH80627.1"/>
    </source>
</evidence>
<comment type="caution">
    <text evidence="1">The sequence shown here is derived from an EMBL/GenBank/DDBJ whole genome shotgun (WGS) entry which is preliminary data.</text>
</comment>
<sequence length="100" mass="10458">MPLKGAFIFIAPQGDPEVHKSVIDTGDVILTTVGVNSYEKAVETAKKLADEGVSAIELCGGFGNKGTFMVSEAVKGKSVVGAIRFDIHPGLGNKSGDEFF</sequence>
<accession>A0A562JBT6</accession>
<dbReference type="InterPro" id="IPR045441">
    <property type="entry name" value="DUF6506"/>
</dbReference>
<dbReference type="Pfam" id="PF20116">
    <property type="entry name" value="DUF6506"/>
    <property type="match status" value="1"/>
</dbReference>
<evidence type="ECO:0000313" key="2">
    <source>
        <dbReference type="Proteomes" id="UP000315343"/>
    </source>
</evidence>
<proteinExistence type="predicted"/>
<organism evidence="1 2">
    <name type="scientific">Sedimentibacter saalensis</name>
    <dbReference type="NCBI Taxonomy" id="130788"/>
    <lineage>
        <taxon>Bacteria</taxon>
        <taxon>Bacillati</taxon>
        <taxon>Bacillota</taxon>
        <taxon>Tissierellia</taxon>
        <taxon>Sedimentibacter</taxon>
    </lineage>
</organism>
<name>A0A562JBT6_9FIRM</name>
<protein>
    <submittedName>
        <fullName evidence="1">Uncharacterized protein</fullName>
    </submittedName>
</protein>
<dbReference type="EMBL" id="VLKH01000004">
    <property type="protein sequence ID" value="TWH80627.1"/>
    <property type="molecule type" value="Genomic_DNA"/>
</dbReference>
<dbReference type="AlphaFoldDB" id="A0A562JBT6"/>